<dbReference type="Proteomes" id="UP000184079">
    <property type="component" value="Unassembled WGS sequence"/>
</dbReference>
<name>A0A1M5Q7A9_9BACI</name>
<feature type="domain" description="Endospore appendages core" evidence="1">
    <location>
        <begin position="34"/>
        <end position="134"/>
    </location>
</feature>
<protein>
    <recommendedName>
        <fullName evidence="1">Endospore appendages core domain-containing protein</fullName>
    </recommendedName>
</protein>
<dbReference type="EMBL" id="FQXD01000004">
    <property type="protein sequence ID" value="SHH10054.1"/>
    <property type="molecule type" value="Genomic_DNA"/>
</dbReference>
<reference evidence="3" key="1">
    <citation type="submission" date="2016-11" db="EMBL/GenBank/DDBJ databases">
        <authorList>
            <person name="Varghese N."/>
            <person name="Submissions S."/>
        </authorList>
    </citation>
    <scope>NUCLEOTIDE SEQUENCE [LARGE SCALE GENOMIC DNA]</scope>
    <source>
        <strain evidence="3">CGMCC 1.6496</strain>
    </source>
</reference>
<organism evidence="2 3">
    <name type="scientific">Virgibacillus chiguensis</name>
    <dbReference type="NCBI Taxonomy" id="411959"/>
    <lineage>
        <taxon>Bacteria</taxon>
        <taxon>Bacillati</taxon>
        <taxon>Bacillota</taxon>
        <taxon>Bacilli</taxon>
        <taxon>Bacillales</taxon>
        <taxon>Bacillaceae</taxon>
        <taxon>Virgibacillus</taxon>
    </lineage>
</organism>
<evidence type="ECO:0000259" key="1">
    <source>
        <dbReference type="Pfam" id="PF13157"/>
    </source>
</evidence>
<dbReference type="AlphaFoldDB" id="A0A1M5Q7A9"/>
<accession>A0A1M5Q7A9</accession>
<evidence type="ECO:0000313" key="2">
    <source>
        <dbReference type="EMBL" id="SHH10054.1"/>
    </source>
</evidence>
<proteinExistence type="predicted"/>
<evidence type="ECO:0000313" key="3">
    <source>
        <dbReference type="Proteomes" id="UP000184079"/>
    </source>
</evidence>
<keyword evidence="3" id="KW-1185">Reference proteome</keyword>
<gene>
    <name evidence="2" type="ORF">SAMN05421807_1048</name>
</gene>
<dbReference type="Pfam" id="PF13157">
    <property type="entry name" value="Enas"/>
    <property type="match status" value="1"/>
</dbReference>
<dbReference type="RefSeq" id="WP_073006244.1">
    <property type="nucleotide sequence ID" value="NZ_FQXD01000004.1"/>
</dbReference>
<sequence>MSYQPDLQCVRVSRVYDWISELTNIKLKEKVPIKKGMCIQDNICFKFNVPSDGTRSTLWSGVELKGVLSTFVVVIDKKCEGEIELFINGDYKTTLTGGQSISATVCDLQLIEAQCKGDTAINYCKGNLDIQIVYRPEIAEKECEHINCFLSDHEGNPLNILEEGAISCTEHSNPSKRESIEVIMNGHIVKLQEVEILIQGFITLEFLNEKGVRCGWYVCPFWEVETFYMCAPNGTDISCNVLKMKCKAEYISHEQNCKCCMGISIRIAVCLNIYAFSDVTIELLGKECEPRFVFKAPKPISASYQK</sequence>
<dbReference type="OrthoDB" id="2680078at2"/>
<dbReference type="InterPro" id="IPR025055">
    <property type="entry name" value="Ena_core"/>
</dbReference>